<organism evidence="6 7">
    <name type="scientific">Podarcis muralis</name>
    <name type="common">Wall lizard</name>
    <name type="synonym">Lacerta muralis</name>
    <dbReference type="NCBI Taxonomy" id="64176"/>
    <lineage>
        <taxon>Eukaryota</taxon>
        <taxon>Metazoa</taxon>
        <taxon>Chordata</taxon>
        <taxon>Craniata</taxon>
        <taxon>Vertebrata</taxon>
        <taxon>Euteleostomi</taxon>
        <taxon>Lepidosauria</taxon>
        <taxon>Squamata</taxon>
        <taxon>Bifurcata</taxon>
        <taxon>Unidentata</taxon>
        <taxon>Episquamata</taxon>
        <taxon>Laterata</taxon>
        <taxon>Lacertibaenia</taxon>
        <taxon>Lacertidae</taxon>
        <taxon>Podarcis</taxon>
    </lineage>
</organism>
<dbReference type="InterPro" id="IPR006703">
    <property type="entry name" value="G_AIG1"/>
</dbReference>
<dbReference type="PROSITE" id="PS51720">
    <property type="entry name" value="G_AIG1"/>
    <property type="match status" value="1"/>
</dbReference>
<reference evidence="6" key="2">
    <citation type="submission" date="2025-08" db="UniProtKB">
        <authorList>
            <consortium name="Ensembl"/>
        </authorList>
    </citation>
    <scope>IDENTIFICATION</scope>
</reference>
<dbReference type="FunFam" id="3.40.50.300:FF:000366">
    <property type="entry name" value="GTPase, IMAP family member 2"/>
    <property type="match status" value="1"/>
</dbReference>
<feature type="domain" description="AIG1-type G" evidence="5">
    <location>
        <begin position="37"/>
        <end position="240"/>
    </location>
</feature>
<feature type="region of interest" description="Disordered" evidence="4">
    <location>
        <begin position="294"/>
        <end position="313"/>
    </location>
</feature>
<evidence type="ECO:0000256" key="1">
    <source>
        <dbReference type="ARBA" id="ARBA00008535"/>
    </source>
</evidence>
<reference evidence="6 7" key="1">
    <citation type="journal article" date="2019" name="Proc. Natl. Acad. Sci. U.S.A.">
        <title>Regulatory changes in pterin and carotenoid genes underlie balanced color polymorphisms in the wall lizard.</title>
        <authorList>
            <person name="Andrade P."/>
            <person name="Pinho C."/>
            <person name="Perez I de Lanuza G."/>
            <person name="Afonso S."/>
            <person name="Brejcha J."/>
            <person name="Rubin C.J."/>
            <person name="Wallerman O."/>
            <person name="Pereira P."/>
            <person name="Sabatino S.J."/>
            <person name="Bellati A."/>
            <person name="Pellitteri-Rosa D."/>
            <person name="Bosakova Z."/>
            <person name="Bunikis I."/>
            <person name="Carretero M.A."/>
            <person name="Feiner N."/>
            <person name="Marsik P."/>
            <person name="Pauperio F."/>
            <person name="Salvi D."/>
            <person name="Soler L."/>
            <person name="While G.M."/>
            <person name="Uller T."/>
            <person name="Font E."/>
            <person name="Andersson L."/>
            <person name="Carneiro M."/>
        </authorList>
    </citation>
    <scope>NUCLEOTIDE SEQUENCE</scope>
</reference>
<dbReference type="PANTHER" id="PTHR10903:SF73">
    <property type="entry name" value="GTPASE IMAP FAMILY MEMBER 8"/>
    <property type="match status" value="1"/>
</dbReference>
<evidence type="ECO:0000256" key="4">
    <source>
        <dbReference type="SAM" id="MobiDB-lite"/>
    </source>
</evidence>
<dbReference type="GO" id="GO:0005525">
    <property type="term" value="F:GTP binding"/>
    <property type="evidence" value="ECO:0007669"/>
    <property type="project" value="UniProtKB-KW"/>
</dbReference>
<dbReference type="Pfam" id="PF04548">
    <property type="entry name" value="AIG1"/>
    <property type="match status" value="1"/>
</dbReference>
<dbReference type="InterPro" id="IPR045058">
    <property type="entry name" value="GIMA/IAN/Toc"/>
</dbReference>
<evidence type="ECO:0000256" key="2">
    <source>
        <dbReference type="ARBA" id="ARBA00022741"/>
    </source>
</evidence>
<evidence type="ECO:0000313" key="6">
    <source>
        <dbReference type="Ensembl" id="ENSPMRP00000021559.1"/>
    </source>
</evidence>
<dbReference type="GeneTree" id="ENSGT00940000154844"/>
<proteinExistence type="inferred from homology"/>
<dbReference type="PANTHER" id="PTHR10903">
    <property type="entry name" value="GTPASE, IMAP FAMILY MEMBER-RELATED"/>
    <property type="match status" value="1"/>
</dbReference>
<evidence type="ECO:0000313" key="7">
    <source>
        <dbReference type="Proteomes" id="UP000472272"/>
    </source>
</evidence>
<keyword evidence="3" id="KW-0342">GTP-binding</keyword>
<accession>A0A670JD59</accession>
<dbReference type="Gene3D" id="3.40.50.300">
    <property type="entry name" value="P-loop containing nucleotide triphosphate hydrolases"/>
    <property type="match status" value="1"/>
</dbReference>
<reference evidence="6" key="3">
    <citation type="submission" date="2025-09" db="UniProtKB">
        <authorList>
            <consortium name="Ensembl"/>
        </authorList>
    </citation>
    <scope>IDENTIFICATION</scope>
</reference>
<dbReference type="Ensembl" id="ENSPMRT00000022876.1">
    <property type="protein sequence ID" value="ENSPMRP00000021559.1"/>
    <property type="gene ID" value="ENSPMRG00000013990.1"/>
</dbReference>
<keyword evidence="2" id="KW-0547">Nucleotide-binding</keyword>
<feature type="region of interest" description="Disordered" evidence="4">
    <location>
        <begin position="227"/>
        <end position="282"/>
    </location>
</feature>
<dbReference type="AlphaFoldDB" id="A0A670JD59"/>
<keyword evidence="7" id="KW-1185">Reference proteome</keyword>
<sequence length="313" mass="34850">MHFKIQYGQNFSDTLNSVNIPYSFPTEPGNQSRYHKDSELRVVLVGKTGGGRSATGNSLLGKKTFESKLSPKPVTQTCSREVRAEKWKGKQVVIIDTPAIFDAQTQHDILEVQRCLSLCKPGPHALVFVTQAGRFAQEDNVATKRVEEVFGPEATKYMIVLFTRKEDLETERLEEYIELSGNRPLQDLVRKCKGRCCAFNNRGTGEERASQAEELLSLIEKVVQENGDQPYLKPRPMEMSLRSDGRNPGETSKQTAAEEPVEDEMNAGGIPKGQRKKKSKKAFTVSLCSYLVPESGEASKEGKRGAGKYCPPM</sequence>
<dbReference type="OMA" id="EMERTIC"/>
<comment type="similarity">
    <text evidence="1">Belongs to the TRAFAC class TrmE-Era-EngA-EngB-Septin-like GTPase superfamily. AIG1/Toc34/Toc159-like paraseptin GTPase family. IAN subfamily.</text>
</comment>
<dbReference type="SUPFAM" id="SSF52540">
    <property type="entry name" value="P-loop containing nucleoside triphosphate hydrolases"/>
    <property type="match status" value="1"/>
</dbReference>
<dbReference type="Proteomes" id="UP000472272">
    <property type="component" value="Chromosome 12"/>
</dbReference>
<evidence type="ECO:0000259" key="5">
    <source>
        <dbReference type="PROSITE" id="PS51720"/>
    </source>
</evidence>
<name>A0A670JD59_PODMU</name>
<dbReference type="CDD" id="cd01852">
    <property type="entry name" value="AIG1"/>
    <property type="match status" value="1"/>
</dbReference>
<dbReference type="InterPro" id="IPR027417">
    <property type="entry name" value="P-loop_NTPase"/>
</dbReference>
<protein>
    <recommendedName>
        <fullName evidence="5">AIG1-type G domain-containing protein</fullName>
    </recommendedName>
</protein>
<evidence type="ECO:0000256" key="3">
    <source>
        <dbReference type="ARBA" id="ARBA00023134"/>
    </source>
</evidence>